<evidence type="ECO:0000313" key="3">
    <source>
        <dbReference type="Proteomes" id="UP000238730"/>
    </source>
</evidence>
<organism evidence="2 3">
    <name type="scientific">Photobacterium angustum</name>
    <dbReference type="NCBI Taxonomy" id="661"/>
    <lineage>
        <taxon>Bacteria</taxon>
        <taxon>Pseudomonadati</taxon>
        <taxon>Pseudomonadota</taxon>
        <taxon>Gammaproteobacteria</taxon>
        <taxon>Vibrionales</taxon>
        <taxon>Vibrionaceae</taxon>
        <taxon>Photobacterium</taxon>
    </lineage>
</organism>
<evidence type="ECO:0000313" key="2">
    <source>
        <dbReference type="EMBL" id="PQJ62479.1"/>
    </source>
</evidence>
<evidence type="ECO:0000256" key="1">
    <source>
        <dbReference type="SAM" id="SignalP"/>
    </source>
</evidence>
<proteinExistence type="predicted"/>
<keyword evidence="1" id="KW-0732">Signal</keyword>
<reference evidence="2 3" key="1">
    <citation type="submission" date="2016-12" db="EMBL/GenBank/DDBJ databases">
        <title>Diversity of luminous bacteria.</title>
        <authorList>
            <person name="Yoshizawa S."/>
            <person name="Kogure K."/>
        </authorList>
    </citation>
    <scope>NUCLEOTIDE SEQUENCE [LARGE SCALE GENOMIC DNA]</scope>
    <source>
        <strain evidence="2 3">LC1-200</strain>
    </source>
</reference>
<sequence>MKKVVTITLLFFSYFSALTVKAEENIPRVIKLSPEKITQHNVDLPLNQFRALEILAEKNVSSHQVPRPYAMPNTANHNELFGLDLNQNGIRDDYERMLLTSYQRSEYVAMGILAAERWDTLLRLLHSQDQIKTRFQALELFNDNIAINQCYYSLQKKDKSLISPVLSYFNNDKLLEAKYQAELLLLDIIGDDQTNFTFHQQPCKRFADFAKSVKKGKLAAL</sequence>
<feature type="signal peptide" evidence="1">
    <location>
        <begin position="1"/>
        <end position="22"/>
    </location>
</feature>
<accession>A0A2S7VK42</accession>
<protein>
    <submittedName>
        <fullName evidence="2">Uncharacterized protein</fullName>
    </submittedName>
</protein>
<dbReference type="RefSeq" id="WP_105062286.1">
    <property type="nucleotide sequence ID" value="NZ_MSCJ01000003.1"/>
</dbReference>
<comment type="caution">
    <text evidence="2">The sequence shown here is derived from an EMBL/GenBank/DDBJ whole genome shotgun (WGS) entry which is preliminary data.</text>
</comment>
<name>A0A2S7VK42_PHOAN</name>
<dbReference type="Proteomes" id="UP000238730">
    <property type="component" value="Unassembled WGS sequence"/>
</dbReference>
<dbReference type="EMBL" id="MSCJ01000003">
    <property type="protein sequence ID" value="PQJ62479.1"/>
    <property type="molecule type" value="Genomic_DNA"/>
</dbReference>
<feature type="chain" id="PRO_5015406726" evidence="1">
    <location>
        <begin position="23"/>
        <end position="221"/>
    </location>
</feature>
<dbReference type="AlphaFoldDB" id="A0A2S7VK42"/>
<gene>
    <name evidence="2" type="ORF">BTO08_19820</name>
</gene>
<dbReference type="OrthoDB" id="5816433at2"/>